<sequence length="141" mass="15414">MGYGFPSSVRSIPPYCIPSFPSWERWMLPVPDAAQLAALRPSTTVIDVSLPAKLRSLPLLLALAFAILHLTLKPTGSVPIAAAICIANLFGIIVPCFGLLYVLVNFIVGPSLDFALYDGAYDDPLVEKKHYWLGFVVVWIL</sequence>
<keyword evidence="1" id="KW-0472">Membrane</keyword>
<evidence type="ECO:0000256" key="1">
    <source>
        <dbReference type="SAM" id="Phobius"/>
    </source>
</evidence>
<organism evidence="2 3">
    <name type="scientific">Thalassiosira pseudonana</name>
    <name type="common">Marine diatom</name>
    <name type="synonym">Cyclotella nana</name>
    <dbReference type="NCBI Taxonomy" id="35128"/>
    <lineage>
        <taxon>Eukaryota</taxon>
        <taxon>Sar</taxon>
        <taxon>Stramenopiles</taxon>
        <taxon>Ochrophyta</taxon>
        <taxon>Bacillariophyta</taxon>
        <taxon>Coscinodiscophyceae</taxon>
        <taxon>Thalassiosirophycidae</taxon>
        <taxon>Thalassiosirales</taxon>
        <taxon>Thalassiosiraceae</taxon>
        <taxon>Thalassiosira</taxon>
    </lineage>
</organism>
<dbReference type="RefSeq" id="XP_002286988.1">
    <property type="nucleotide sequence ID" value="XM_002286952.1"/>
</dbReference>
<keyword evidence="3" id="KW-1185">Reference proteome</keyword>
<reference evidence="2 3" key="1">
    <citation type="journal article" date="2004" name="Science">
        <title>The genome of the diatom Thalassiosira pseudonana: ecology, evolution, and metabolism.</title>
        <authorList>
            <person name="Armbrust E.V."/>
            <person name="Berges J.A."/>
            <person name="Bowler C."/>
            <person name="Green B.R."/>
            <person name="Martinez D."/>
            <person name="Putnam N.H."/>
            <person name="Zhou S."/>
            <person name="Allen A.E."/>
            <person name="Apt K.E."/>
            <person name="Bechner M."/>
            <person name="Brzezinski M.A."/>
            <person name="Chaal B.K."/>
            <person name="Chiovitti A."/>
            <person name="Davis A.K."/>
            <person name="Demarest M.S."/>
            <person name="Detter J.C."/>
            <person name="Glavina T."/>
            <person name="Goodstein D."/>
            <person name="Hadi M.Z."/>
            <person name="Hellsten U."/>
            <person name="Hildebrand M."/>
            <person name="Jenkins B.D."/>
            <person name="Jurka J."/>
            <person name="Kapitonov V.V."/>
            <person name="Kroger N."/>
            <person name="Lau W.W."/>
            <person name="Lane T.W."/>
            <person name="Larimer F.W."/>
            <person name="Lippmeier J.C."/>
            <person name="Lucas S."/>
            <person name="Medina M."/>
            <person name="Montsant A."/>
            <person name="Obornik M."/>
            <person name="Parker M.S."/>
            <person name="Palenik B."/>
            <person name="Pazour G.J."/>
            <person name="Richardson P.M."/>
            <person name="Rynearson T.A."/>
            <person name="Saito M.A."/>
            <person name="Schwartz D.C."/>
            <person name="Thamatrakoln K."/>
            <person name="Valentin K."/>
            <person name="Vardi A."/>
            <person name="Wilkerson F.P."/>
            <person name="Rokhsar D.S."/>
        </authorList>
    </citation>
    <scope>NUCLEOTIDE SEQUENCE [LARGE SCALE GENOMIC DNA]</scope>
    <source>
        <strain evidence="2 3">CCMP1335</strain>
    </source>
</reference>
<dbReference type="InParanoid" id="B8BRZ4"/>
<dbReference type="AlphaFoldDB" id="B8BRZ4"/>
<keyword evidence="1" id="KW-0812">Transmembrane</keyword>
<dbReference type="Proteomes" id="UP000001449">
    <property type="component" value="Chromosome 1"/>
</dbReference>
<evidence type="ECO:0000313" key="2">
    <source>
        <dbReference type="EMBL" id="EED96629.1"/>
    </source>
</evidence>
<name>B8BRZ4_THAPS</name>
<dbReference type="EMBL" id="CM000638">
    <property type="protein sequence ID" value="EED96629.1"/>
    <property type="molecule type" value="Genomic_DNA"/>
</dbReference>
<dbReference type="GeneID" id="7445111"/>
<evidence type="ECO:0000313" key="3">
    <source>
        <dbReference type="Proteomes" id="UP000001449"/>
    </source>
</evidence>
<dbReference type="PaxDb" id="35128-Thaps1799"/>
<accession>B8BRZ4</accession>
<reference evidence="2 3" key="2">
    <citation type="journal article" date="2008" name="Nature">
        <title>The Phaeodactylum genome reveals the evolutionary history of diatom genomes.</title>
        <authorList>
            <person name="Bowler C."/>
            <person name="Allen A.E."/>
            <person name="Badger J.H."/>
            <person name="Grimwood J."/>
            <person name="Jabbari K."/>
            <person name="Kuo A."/>
            <person name="Maheswari U."/>
            <person name="Martens C."/>
            <person name="Maumus F."/>
            <person name="Otillar R.P."/>
            <person name="Rayko E."/>
            <person name="Salamov A."/>
            <person name="Vandepoele K."/>
            <person name="Beszteri B."/>
            <person name="Gruber A."/>
            <person name="Heijde M."/>
            <person name="Katinka M."/>
            <person name="Mock T."/>
            <person name="Valentin K."/>
            <person name="Verret F."/>
            <person name="Berges J.A."/>
            <person name="Brownlee C."/>
            <person name="Cadoret J.P."/>
            <person name="Chiovitti A."/>
            <person name="Choi C.J."/>
            <person name="Coesel S."/>
            <person name="De Martino A."/>
            <person name="Detter J.C."/>
            <person name="Durkin C."/>
            <person name="Falciatore A."/>
            <person name="Fournet J."/>
            <person name="Haruta M."/>
            <person name="Huysman M.J."/>
            <person name="Jenkins B.D."/>
            <person name="Jiroutova K."/>
            <person name="Jorgensen R.E."/>
            <person name="Joubert Y."/>
            <person name="Kaplan A."/>
            <person name="Kroger N."/>
            <person name="Kroth P.G."/>
            <person name="La Roche J."/>
            <person name="Lindquist E."/>
            <person name="Lommer M."/>
            <person name="Martin-Jezequel V."/>
            <person name="Lopez P.J."/>
            <person name="Lucas S."/>
            <person name="Mangogna M."/>
            <person name="McGinnis K."/>
            <person name="Medlin L.K."/>
            <person name="Montsant A."/>
            <person name="Oudot-Le Secq M.P."/>
            <person name="Napoli C."/>
            <person name="Obornik M."/>
            <person name="Parker M.S."/>
            <person name="Petit J.L."/>
            <person name="Porcel B.M."/>
            <person name="Poulsen N."/>
            <person name="Robison M."/>
            <person name="Rychlewski L."/>
            <person name="Rynearson T.A."/>
            <person name="Schmutz J."/>
            <person name="Shapiro H."/>
            <person name="Siaut M."/>
            <person name="Stanley M."/>
            <person name="Sussman M.R."/>
            <person name="Taylor A.R."/>
            <person name="Vardi A."/>
            <person name="von Dassow P."/>
            <person name="Vyverman W."/>
            <person name="Willis A."/>
            <person name="Wyrwicz L.S."/>
            <person name="Rokhsar D.S."/>
            <person name="Weissenbach J."/>
            <person name="Armbrust E.V."/>
            <person name="Green B.R."/>
            <person name="Van de Peer Y."/>
            <person name="Grigoriev I.V."/>
        </authorList>
    </citation>
    <scope>NUCLEOTIDE SEQUENCE [LARGE SCALE GENOMIC DNA]</scope>
    <source>
        <strain evidence="2 3">CCMP1335</strain>
    </source>
</reference>
<proteinExistence type="predicted"/>
<dbReference type="KEGG" id="tps:THAPSDRAFT_1799"/>
<feature type="transmembrane region" description="Helical" evidence="1">
    <location>
        <begin position="78"/>
        <end position="104"/>
    </location>
</feature>
<keyword evidence="1" id="KW-1133">Transmembrane helix</keyword>
<gene>
    <name evidence="2" type="ORF">THAPSDRAFT_1799</name>
</gene>
<dbReference type="HOGENOM" id="CLU_1829264_0_0_1"/>
<feature type="transmembrane region" description="Helical" evidence="1">
    <location>
        <begin position="56"/>
        <end position="72"/>
    </location>
</feature>
<protein>
    <submittedName>
        <fullName evidence="2">Uncharacterized protein</fullName>
    </submittedName>
</protein>